<dbReference type="InterPro" id="IPR000524">
    <property type="entry name" value="Tscrpt_reg_HTH_GntR"/>
</dbReference>
<evidence type="ECO:0000313" key="8">
    <source>
        <dbReference type="Proteomes" id="UP000286482"/>
    </source>
</evidence>
<accession>A0A420E676</accession>
<dbReference type="SUPFAM" id="SSF53383">
    <property type="entry name" value="PLP-dependent transferases"/>
    <property type="match status" value="1"/>
</dbReference>
<keyword evidence="2" id="KW-0663">Pyridoxal phosphate</keyword>
<dbReference type="GO" id="GO:0008483">
    <property type="term" value="F:transaminase activity"/>
    <property type="evidence" value="ECO:0007669"/>
    <property type="project" value="UniProtKB-KW"/>
</dbReference>
<evidence type="ECO:0000256" key="3">
    <source>
        <dbReference type="ARBA" id="ARBA00023015"/>
    </source>
</evidence>
<organism evidence="7 8">
    <name type="scientific">Alginatibacterium sediminis</name>
    <dbReference type="NCBI Taxonomy" id="2164068"/>
    <lineage>
        <taxon>Bacteria</taxon>
        <taxon>Pseudomonadati</taxon>
        <taxon>Pseudomonadota</taxon>
        <taxon>Gammaproteobacteria</taxon>
        <taxon>Alteromonadales</taxon>
        <taxon>Alteromonadaceae</taxon>
        <taxon>Alginatibacterium</taxon>
    </lineage>
</organism>
<evidence type="ECO:0000256" key="1">
    <source>
        <dbReference type="ARBA" id="ARBA00005384"/>
    </source>
</evidence>
<dbReference type="PROSITE" id="PS50949">
    <property type="entry name" value="HTH_GNTR"/>
    <property type="match status" value="1"/>
</dbReference>
<keyword evidence="7" id="KW-0032">Aminotransferase</keyword>
<evidence type="ECO:0000259" key="6">
    <source>
        <dbReference type="PROSITE" id="PS50949"/>
    </source>
</evidence>
<dbReference type="Proteomes" id="UP000286482">
    <property type="component" value="Unassembled WGS sequence"/>
</dbReference>
<dbReference type="Pfam" id="PF00155">
    <property type="entry name" value="Aminotran_1_2"/>
    <property type="match status" value="1"/>
</dbReference>
<keyword evidence="4" id="KW-0238">DNA-binding</keyword>
<dbReference type="PANTHER" id="PTHR46577">
    <property type="entry name" value="HTH-TYPE TRANSCRIPTIONAL REGULATORY PROTEIN GABR"/>
    <property type="match status" value="1"/>
</dbReference>
<feature type="domain" description="HTH gntR-type" evidence="6">
    <location>
        <begin position="12"/>
        <end position="80"/>
    </location>
</feature>
<protein>
    <submittedName>
        <fullName evidence="7">PLP-dependent aminotransferase family protein</fullName>
    </submittedName>
</protein>
<dbReference type="SUPFAM" id="SSF46785">
    <property type="entry name" value="Winged helix' DNA-binding domain"/>
    <property type="match status" value="1"/>
</dbReference>
<gene>
    <name evidence="7" type="ORF">DBZ36_18665</name>
</gene>
<dbReference type="GO" id="GO:0003700">
    <property type="term" value="F:DNA-binding transcription factor activity"/>
    <property type="evidence" value="ECO:0007669"/>
    <property type="project" value="InterPro"/>
</dbReference>
<sequence length="461" mass="52527">MMTIWSKLNDTGLKSEQIAFQIRSHIEAGLLKPGDKLPTQRRLAEHLEITVGTVTRAYALAHQQGLVETRTGSGSYVKSIQARSHYWGEKRPDQQHLGLWQNTAVDMQRAPKLQTLFSSYLDQDDYLEELLDDDFSQSPLQARKTLCQWMLNHGINMQEEHLFFSYGVQHGLNLSIYALDLVGESLLCEAQVYPGLITLAKQLNIRLYPVRLDEDGLCPYDLQTQLEKHHCRAIYLTPTLQNPTTAVMPLTRRQQILELCQQHKVTIIEDDVCGLLPAKRPTSFINLDPDSVIHLNGFSKGALKGLRFGFLHCPASMIESFKSAIRASAWNTSPMLVDLAMQWITRGYADQALKQQRELLQQRAQLLRHILKPFDYHYHDGSLHVWLRLPDMWTSHSFAAQAKLKGVEVADAEHFCINRKSIPNNVRLSLGQVKSNVELETALSIIQELLLSPPETKFELM</sequence>
<dbReference type="PANTHER" id="PTHR46577:SF1">
    <property type="entry name" value="HTH-TYPE TRANSCRIPTIONAL REGULATORY PROTEIN GABR"/>
    <property type="match status" value="1"/>
</dbReference>
<dbReference type="InterPro" id="IPR015421">
    <property type="entry name" value="PyrdxlP-dep_Trfase_major"/>
</dbReference>
<name>A0A420E676_9ALTE</name>
<comment type="caution">
    <text evidence="7">The sequence shown here is derived from an EMBL/GenBank/DDBJ whole genome shotgun (WGS) entry which is preliminary data.</text>
</comment>
<dbReference type="Gene3D" id="3.40.640.10">
    <property type="entry name" value="Type I PLP-dependent aspartate aminotransferase-like (Major domain)"/>
    <property type="match status" value="1"/>
</dbReference>
<reference evidence="7 8" key="1">
    <citation type="submission" date="2018-09" db="EMBL/GenBank/DDBJ databases">
        <authorList>
            <person name="Wang Z."/>
        </authorList>
    </citation>
    <scope>NUCLEOTIDE SEQUENCE [LARGE SCALE GENOMIC DNA]</scope>
    <source>
        <strain evidence="7 8">ALS 81</strain>
    </source>
</reference>
<dbReference type="GO" id="GO:0003677">
    <property type="term" value="F:DNA binding"/>
    <property type="evidence" value="ECO:0007669"/>
    <property type="project" value="UniProtKB-KW"/>
</dbReference>
<dbReference type="GO" id="GO:0030170">
    <property type="term" value="F:pyridoxal phosphate binding"/>
    <property type="evidence" value="ECO:0007669"/>
    <property type="project" value="InterPro"/>
</dbReference>
<dbReference type="CDD" id="cd07377">
    <property type="entry name" value="WHTH_GntR"/>
    <property type="match status" value="1"/>
</dbReference>
<dbReference type="Pfam" id="PF00392">
    <property type="entry name" value="GntR"/>
    <property type="match status" value="1"/>
</dbReference>
<dbReference type="EMBL" id="RAQO01000011">
    <property type="protein sequence ID" value="RKF13646.1"/>
    <property type="molecule type" value="Genomic_DNA"/>
</dbReference>
<dbReference type="InterPro" id="IPR051446">
    <property type="entry name" value="HTH_trans_reg/aminotransferase"/>
</dbReference>
<dbReference type="InterPro" id="IPR004839">
    <property type="entry name" value="Aminotransferase_I/II_large"/>
</dbReference>
<evidence type="ECO:0000256" key="4">
    <source>
        <dbReference type="ARBA" id="ARBA00023125"/>
    </source>
</evidence>
<keyword evidence="3" id="KW-0805">Transcription regulation</keyword>
<keyword evidence="8" id="KW-1185">Reference proteome</keyword>
<evidence type="ECO:0000256" key="5">
    <source>
        <dbReference type="ARBA" id="ARBA00023163"/>
    </source>
</evidence>
<dbReference type="SMART" id="SM00345">
    <property type="entry name" value="HTH_GNTR"/>
    <property type="match status" value="1"/>
</dbReference>
<proteinExistence type="inferred from homology"/>
<evidence type="ECO:0000313" key="7">
    <source>
        <dbReference type="EMBL" id="RKF13646.1"/>
    </source>
</evidence>
<dbReference type="InterPro" id="IPR036390">
    <property type="entry name" value="WH_DNA-bd_sf"/>
</dbReference>
<keyword evidence="5" id="KW-0804">Transcription</keyword>
<keyword evidence="7" id="KW-0808">Transferase</keyword>
<dbReference type="OrthoDB" id="9804020at2"/>
<dbReference type="InterPro" id="IPR036388">
    <property type="entry name" value="WH-like_DNA-bd_sf"/>
</dbReference>
<comment type="similarity">
    <text evidence="1">In the C-terminal section; belongs to the class-I pyridoxal-phosphate-dependent aminotransferase family.</text>
</comment>
<dbReference type="InterPro" id="IPR015424">
    <property type="entry name" value="PyrdxlP-dep_Trfase"/>
</dbReference>
<dbReference type="CDD" id="cd00609">
    <property type="entry name" value="AAT_like"/>
    <property type="match status" value="1"/>
</dbReference>
<dbReference type="RefSeq" id="WP_120356502.1">
    <property type="nucleotide sequence ID" value="NZ_RAQO01000011.1"/>
</dbReference>
<dbReference type="AlphaFoldDB" id="A0A420E676"/>
<evidence type="ECO:0000256" key="2">
    <source>
        <dbReference type="ARBA" id="ARBA00022898"/>
    </source>
</evidence>
<dbReference type="Gene3D" id="1.10.10.10">
    <property type="entry name" value="Winged helix-like DNA-binding domain superfamily/Winged helix DNA-binding domain"/>
    <property type="match status" value="1"/>
</dbReference>